<dbReference type="GeneID" id="37201710"/>
<feature type="domain" description="F-box" evidence="1">
    <location>
        <begin position="16"/>
        <end position="61"/>
    </location>
</feature>
<evidence type="ECO:0000313" key="2">
    <source>
        <dbReference type="EMBL" id="RAL06501.1"/>
    </source>
</evidence>
<dbReference type="OrthoDB" id="4475229at2759"/>
<evidence type="ECO:0000313" key="3">
    <source>
        <dbReference type="Proteomes" id="UP000248961"/>
    </source>
</evidence>
<dbReference type="EMBL" id="KZ824389">
    <property type="protein sequence ID" value="RAL06501.1"/>
    <property type="molecule type" value="Genomic_DNA"/>
</dbReference>
<protein>
    <recommendedName>
        <fullName evidence="1">F-box domain-containing protein</fullName>
    </recommendedName>
</protein>
<name>A0A395HEW0_ASPHC</name>
<gene>
    <name evidence="2" type="ORF">BO97DRAFT_430161</name>
</gene>
<dbReference type="Proteomes" id="UP000248961">
    <property type="component" value="Unassembled WGS sequence"/>
</dbReference>
<sequence>MLTLYDDPMLGSPSAPPTLLALPLEILDLITKQLTTRDLWSVYDCCQHLRVCAARWLFRKVTIRFDESTPIILNGRFLRPPGSDLLQTLSRWSDHVRTLSIWGDEAVLPDIFLGFLGDLHRLQIVRQVVDLHELISNPPALTSLQKLLWQLSFQPVGTLSVDFMSPSIWQLQMTFVHLRCLRLSCIEHEPGLFVVPSLPALERLSLDFCCYCLDCPQAGLGPCAELQFDRLPSLTSLSISGARQESIVCSGSAFDLRRVEITFSTDIDWQSLCPALSCHLEELIITNCDFVARRQRYQPHWPSLQSLRIYDSSTAIALLESVELPAGVHVRVRMQPTDLQHLSTWPMVLQALSAVCVTVSFSSHQNLPHALLLRLQQLTSLRTVQIDKTDCTWVAACLSDLNAAGDRAEDVQSSELENAG</sequence>
<accession>A0A395HEW0</accession>
<dbReference type="VEuPathDB" id="FungiDB:BO97DRAFT_430161"/>
<dbReference type="PROSITE" id="PS50181">
    <property type="entry name" value="FBOX"/>
    <property type="match status" value="1"/>
</dbReference>
<dbReference type="RefSeq" id="XP_025545655.1">
    <property type="nucleotide sequence ID" value="XM_025697421.1"/>
</dbReference>
<dbReference type="InterPro" id="IPR001810">
    <property type="entry name" value="F-box_dom"/>
</dbReference>
<keyword evidence="3" id="KW-1185">Reference proteome</keyword>
<dbReference type="Gene3D" id="3.80.10.10">
    <property type="entry name" value="Ribonuclease Inhibitor"/>
    <property type="match status" value="1"/>
</dbReference>
<dbReference type="InterPro" id="IPR032675">
    <property type="entry name" value="LRR_dom_sf"/>
</dbReference>
<proteinExistence type="predicted"/>
<dbReference type="SUPFAM" id="SSF52047">
    <property type="entry name" value="RNI-like"/>
    <property type="match status" value="1"/>
</dbReference>
<evidence type="ECO:0000259" key="1">
    <source>
        <dbReference type="PROSITE" id="PS50181"/>
    </source>
</evidence>
<reference evidence="2 3" key="1">
    <citation type="submission" date="2018-02" db="EMBL/GenBank/DDBJ databases">
        <title>The genomes of Aspergillus section Nigri reveals drivers in fungal speciation.</title>
        <authorList>
            <consortium name="DOE Joint Genome Institute"/>
            <person name="Vesth T.C."/>
            <person name="Nybo J."/>
            <person name="Theobald S."/>
            <person name="Brandl J."/>
            <person name="Frisvad J.C."/>
            <person name="Nielsen K.F."/>
            <person name="Lyhne E.K."/>
            <person name="Kogle M.E."/>
            <person name="Kuo A."/>
            <person name="Riley R."/>
            <person name="Clum A."/>
            <person name="Nolan M."/>
            <person name="Lipzen A."/>
            <person name="Salamov A."/>
            <person name="Henrissat B."/>
            <person name="Wiebenga A."/>
            <person name="De vries R.P."/>
            <person name="Grigoriev I.V."/>
            <person name="Mortensen U.H."/>
            <person name="Andersen M.R."/>
            <person name="Baker S.E."/>
        </authorList>
    </citation>
    <scope>NUCLEOTIDE SEQUENCE [LARGE SCALE GENOMIC DNA]</scope>
    <source>
        <strain evidence="2 3">CBS 101889</strain>
    </source>
</reference>
<dbReference type="AlphaFoldDB" id="A0A395HEW0"/>
<organism evidence="2 3">
    <name type="scientific">Aspergillus homomorphus (strain CBS 101889)</name>
    <dbReference type="NCBI Taxonomy" id="1450537"/>
    <lineage>
        <taxon>Eukaryota</taxon>
        <taxon>Fungi</taxon>
        <taxon>Dikarya</taxon>
        <taxon>Ascomycota</taxon>
        <taxon>Pezizomycotina</taxon>
        <taxon>Eurotiomycetes</taxon>
        <taxon>Eurotiomycetidae</taxon>
        <taxon>Eurotiales</taxon>
        <taxon>Aspergillaceae</taxon>
        <taxon>Aspergillus</taxon>
        <taxon>Aspergillus subgen. Circumdati</taxon>
    </lineage>
</organism>